<dbReference type="KEGG" id="ccam:M5D45_09490"/>
<accession>A0AAE9L1C5</accession>
<reference evidence="1" key="2">
    <citation type="submission" date="2022-05" db="EMBL/GenBank/DDBJ databases">
        <authorList>
            <person name="Kunte H.-J."/>
        </authorList>
    </citation>
    <scope>NUCLEOTIDE SEQUENCE</scope>
    <source>
        <strain evidence="1">G5</strain>
    </source>
</reference>
<reference evidence="1" key="1">
    <citation type="journal article" date="2022" name="Microbiol. Resour. Announc.">
        <title>Genome Sequence of Cupriavidus campinensis Strain G5, a Member of a Bacterial Consortium Capable of Polyethylene Degradation.</title>
        <authorList>
            <person name="Schneider B."/>
            <person name="Pfeiffer F."/>
            <person name="Dyall-Smith M."/>
            <person name="Kunte H.J."/>
        </authorList>
    </citation>
    <scope>NUCLEOTIDE SEQUENCE</scope>
    <source>
        <strain evidence="1">G5</strain>
    </source>
</reference>
<name>A0AAE9L1C5_9BURK</name>
<dbReference type="AlphaFoldDB" id="A0AAE9L1C5"/>
<dbReference type="Proteomes" id="UP001056132">
    <property type="component" value="Chromosome 1"/>
</dbReference>
<dbReference type="EMBL" id="CP097330">
    <property type="protein sequence ID" value="URF02805.1"/>
    <property type="molecule type" value="Genomic_DNA"/>
</dbReference>
<organism evidence="1 2">
    <name type="scientific">Cupriavidus campinensis</name>
    <dbReference type="NCBI Taxonomy" id="151783"/>
    <lineage>
        <taxon>Bacteria</taxon>
        <taxon>Pseudomonadati</taxon>
        <taxon>Pseudomonadota</taxon>
        <taxon>Betaproteobacteria</taxon>
        <taxon>Burkholderiales</taxon>
        <taxon>Burkholderiaceae</taxon>
        <taxon>Cupriavidus</taxon>
    </lineage>
</organism>
<protein>
    <submittedName>
        <fullName evidence="1">Uncharacterized protein</fullName>
    </submittedName>
</protein>
<sequence>MAKIHIMRSCTRFSAALRLFVVSVATAVISFVRYVARAAVAWVRAATKREYLAMAELLPLAGLNDREIFHLRAAKRGRPTVMPRWRMCSSV</sequence>
<dbReference type="RefSeq" id="WP_250024536.1">
    <property type="nucleotide sequence ID" value="NZ_CP097330.1"/>
</dbReference>
<evidence type="ECO:0000313" key="1">
    <source>
        <dbReference type="EMBL" id="URF02805.1"/>
    </source>
</evidence>
<evidence type="ECO:0000313" key="2">
    <source>
        <dbReference type="Proteomes" id="UP001056132"/>
    </source>
</evidence>
<proteinExistence type="predicted"/>
<gene>
    <name evidence="1" type="ORF">M5D45_09490</name>
</gene>